<dbReference type="SUPFAM" id="SSF100939">
    <property type="entry name" value="SPOC domain-like"/>
    <property type="match status" value="1"/>
</dbReference>
<dbReference type="OrthoDB" id="9795084at2"/>
<dbReference type="AlphaFoldDB" id="A0A7X1LPB9"/>
<keyword evidence="3" id="KW-0227">DNA damage</keyword>
<evidence type="ECO:0000256" key="4">
    <source>
        <dbReference type="SAM" id="MobiDB-lite"/>
    </source>
</evidence>
<dbReference type="GO" id="GO:0003690">
    <property type="term" value="F:double-stranded DNA binding"/>
    <property type="evidence" value="ECO:0007669"/>
    <property type="project" value="UniProtKB-UniRule"/>
</dbReference>
<keyword evidence="7" id="KW-1185">Reference proteome</keyword>
<keyword evidence="2 3" id="KW-0233">DNA recombination</keyword>
<keyword evidence="3" id="KW-0234">DNA repair</keyword>
<dbReference type="InterPro" id="IPR009187">
    <property type="entry name" value="Prok_Ku"/>
</dbReference>
<evidence type="ECO:0000313" key="7">
    <source>
        <dbReference type="Proteomes" id="UP000517694"/>
    </source>
</evidence>
<comment type="function">
    <text evidence="3">With LigD forms a non-homologous end joining (NHEJ) DNA repair enzyme, which repairs dsDNA breaks with reduced fidelity. Binds linear dsDNA with 5'- and 3'- overhangs but not closed circular dsDNA nor ssDNA. Recruits and stimulates the ligase activity of LigD.</text>
</comment>
<evidence type="ECO:0000256" key="1">
    <source>
        <dbReference type="ARBA" id="ARBA00023125"/>
    </source>
</evidence>
<evidence type="ECO:0000256" key="2">
    <source>
        <dbReference type="ARBA" id="ARBA00023172"/>
    </source>
</evidence>
<evidence type="ECO:0000313" key="6">
    <source>
        <dbReference type="EMBL" id="MBC2864850.1"/>
    </source>
</evidence>
<gene>
    <name evidence="3" type="primary">ku</name>
    <name evidence="6" type="ORF">H1R13_07525</name>
</gene>
<dbReference type="GO" id="GO:0006310">
    <property type="term" value="P:DNA recombination"/>
    <property type="evidence" value="ECO:0007669"/>
    <property type="project" value="UniProtKB-KW"/>
</dbReference>
<dbReference type="NCBIfam" id="TIGR02772">
    <property type="entry name" value="Ku_bact"/>
    <property type="match status" value="1"/>
</dbReference>
<evidence type="ECO:0000256" key="3">
    <source>
        <dbReference type="HAMAP-Rule" id="MF_01875"/>
    </source>
</evidence>
<evidence type="ECO:0000259" key="5">
    <source>
        <dbReference type="SMART" id="SM00559"/>
    </source>
</evidence>
<accession>A0A7X1LPB9</accession>
<dbReference type="InterPro" id="IPR006164">
    <property type="entry name" value="DNA_bd_Ku70/Ku80"/>
</dbReference>
<dbReference type="Proteomes" id="UP000517694">
    <property type="component" value="Unassembled WGS sequence"/>
</dbReference>
<protein>
    <recommendedName>
        <fullName evidence="3">Non-homologous end joining protein Ku</fullName>
    </recommendedName>
</protein>
<dbReference type="HAMAP" id="MF_01875">
    <property type="entry name" value="Prokaryotic_Ku"/>
    <property type="match status" value="1"/>
</dbReference>
<keyword evidence="1 3" id="KW-0238">DNA-binding</keyword>
<comment type="caution">
    <text evidence="6">The sequence shown here is derived from an EMBL/GenBank/DDBJ whole genome shotgun (WGS) entry which is preliminary data.</text>
</comment>
<dbReference type="GO" id="GO:0006303">
    <property type="term" value="P:double-strand break repair via nonhomologous end joining"/>
    <property type="evidence" value="ECO:0007669"/>
    <property type="project" value="UniProtKB-UniRule"/>
</dbReference>
<comment type="subunit">
    <text evidence="3">Homodimer. Interacts with LigD.</text>
</comment>
<dbReference type="EMBL" id="JACMHY010000002">
    <property type="protein sequence ID" value="MBC2864850.1"/>
    <property type="molecule type" value="Genomic_DNA"/>
</dbReference>
<dbReference type="CDD" id="cd00789">
    <property type="entry name" value="KU_like"/>
    <property type="match status" value="1"/>
</dbReference>
<dbReference type="PANTHER" id="PTHR41251">
    <property type="entry name" value="NON-HOMOLOGOUS END JOINING PROTEIN KU"/>
    <property type="match status" value="1"/>
</dbReference>
<organism evidence="6 7">
    <name type="scientific">Streptomyces mexicanus</name>
    <dbReference type="NCBI Taxonomy" id="178566"/>
    <lineage>
        <taxon>Bacteria</taxon>
        <taxon>Bacillati</taxon>
        <taxon>Actinomycetota</taxon>
        <taxon>Actinomycetes</taxon>
        <taxon>Kitasatosporales</taxon>
        <taxon>Streptomycetaceae</taxon>
        <taxon>Streptomyces</taxon>
    </lineage>
</organism>
<dbReference type="Gene3D" id="2.40.290.10">
    <property type="match status" value="1"/>
</dbReference>
<dbReference type="Pfam" id="PF02735">
    <property type="entry name" value="Ku"/>
    <property type="match status" value="1"/>
</dbReference>
<feature type="region of interest" description="Disordered" evidence="4">
    <location>
        <begin position="256"/>
        <end position="333"/>
    </location>
</feature>
<reference evidence="6 7" key="1">
    <citation type="submission" date="2020-08" db="EMBL/GenBank/DDBJ databases">
        <title>Whole-Genome Sequence of French Clinical Streptomyces mexicanus Strain Q0842.</title>
        <authorList>
            <person name="Boxberger M."/>
            <person name="La Scola B."/>
        </authorList>
    </citation>
    <scope>NUCLEOTIDE SEQUENCE [LARGE SCALE GENOMIC DNA]</scope>
    <source>
        <strain evidence="6 7">Marseille-Q0842</strain>
    </source>
</reference>
<proteinExistence type="inferred from homology"/>
<feature type="compositionally biased region" description="Basic and acidic residues" evidence="4">
    <location>
        <begin position="270"/>
        <end position="287"/>
    </location>
</feature>
<dbReference type="InterPro" id="IPR016194">
    <property type="entry name" value="SPOC-like_C_dom_sf"/>
</dbReference>
<feature type="domain" description="Ku" evidence="5">
    <location>
        <begin position="53"/>
        <end position="183"/>
    </location>
</feature>
<dbReference type="RefSeq" id="WP_159662958.1">
    <property type="nucleotide sequence ID" value="NZ_JACMHY010000002.1"/>
</dbReference>
<dbReference type="PANTHER" id="PTHR41251:SF1">
    <property type="entry name" value="NON-HOMOLOGOUS END JOINING PROTEIN KU"/>
    <property type="match status" value="1"/>
</dbReference>
<name>A0A7X1LPB9_9ACTN</name>
<sequence length="369" mass="40964">MARPVWTGVLTFGLVTVPVGLYTATEDHTVHFHQLQRDTSDRIRNKRVNERTGRQVSPDDIVKGYDLGEGDYVVVEPDELDEIAPGRSKVIDMAGFVDLRAVEPVYFDRTYYVGPRGEEYVKVYELLRAALQDADKAGIATMTMRNKEYLTALRAQPTVLIMHTMHWADEVRDPADVLDLVPDRRTELPSQELRTARQLIDALTIDWRPEDYHDTYEERVRELVEAKRRGEEVVGEAGPPEATNVIDLMAALERSVERARSRKTGGEGAQRPEKAKGAEKAAEEPEKRTRKTKTKGTEKAGGRGGKGSGKTGRKAAGKAGGRARNGAGDDLGTLSKAQLYQRAGEAEIAGRSRMNRDQLIEALKRQAAA</sequence>
<dbReference type="FunFam" id="2.40.290.10:FF:000004">
    <property type="entry name" value="Non-homologous end joining protein Ku"/>
    <property type="match status" value="1"/>
</dbReference>
<comment type="similarity">
    <text evidence="3">Belongs to the prokaryotic Ku family.</text>
</comment>
<dbReference type="SMART" id="SM00559">
    <property type="entry name" value="Ku78"/>
    <property type="match status" value="1"/>
</dbReference>